<evidence type="ECO:0000313" key="4">
    <source>
        <dbReference type="Proteomes" id="UP001387215"/>
    </source>
</evidence>
<dbReference type="Proteomes" id="UP001387215">
    <property type="component" value="Unassembled WGS sequence"/>
</dbReference>
<protein>
    <recommendedName>
        <fullName evidence="5">Transmembrane repetitive protein</fullName>
    </recommendedName>
</protein>
<feature type="compositionally biased region" description="Basic and acidic residues" evidence="1">
    <location>
        <begin position="415"/>
        <end position="425"/>
    </location>
</feature>
<gene>
    <name evidence="3" type="ORF">V2J18_10150</name>
</gene>
<keyword evidence="2" id="KW-0472">Membrane</keyword>
<feature type="region of interest" description="Disordered" evidence="1">
    <location>
        <begin position="297"/>
        <end position="467"/>
    </location>
</feature>
<evidence type="ECO:0000256" key="2">
    <source>
        <dbReference type="SAM" id="Phobius"/>
    </source>
</evidence>
<feature type="region of interest" description="Disordered" evidence="1">
    <location>
        <begin position="541"/>
        <end position="577"/>
    </location>
</feature>
<reference evidence="3 4" key="1">
    <citation type="submission" date="2024-02" db="EMBL/GenBank/DDBJ databases">
        <title>Lysobacter Genome Sequencing and Mining.</title>
        <authorList>
            <person name="Bierman J."/>
            <person name="Walker M.C."/>
        </authorList>
    </citation>
    <scope>NUCLEOTIDE SEQUENCE [LARGE SCALE GENOMIC DNA]</scope>
    <source>
        <strain evidence="3 4">PB6250</strain>
    </source>
</reference>
<evidence type="ECO:0000256" key="1">
    <source>
        <dbReference type="SAM" id="MobiDB-lite"/>
    </source>
</evidence>
<feature type="region of interest" description="Disordered" evidence="1">
    <location>
        <begin position="140"/>
        <end position="225"/>
    </location>
</feature>
<feature type="transmembrane region" description="Helical" evidence="2">
    <location>
        <begin position="97"/>
        <end position="119"/>
    </location>
</feature>
<name>A0ABU8D201_9GAMM</name>
<comment type="caution">
    <text evidence="3">The sequence shown here is derived from an EMBL/GenBank/DDBJ whole genome shotgun (WGS) entry which is preliminary data.</text>
</comment>
<evidence type="ECO:0008006" key="5">
    <source>
        <dbReference type="Google" id="ProtNLM"/>
    </source>
</evidence>
<evidence type="ECO:0000313" key="3">
    <source>
        <dbReference type="EMBL" id="MEI2455039.1"/>
    </source>
</evidence>
<keyword evidence="4" id="KW-1185">Reference proteome</keyword>
<proteinExistence type="predicted"/>
<dbReference type="RefSeq" id="WP_336131721.1">
    <property type="nucleotide sequence ID" value="NZ_JBANDL010000002.1"/>
</dbReference>
<keyword evidence="2" id="KW-1133">Transmembrane helix</keyword>
<feature type="compositionally biased region" description="Low complexity" evidence="1">
    <location>
        <begin position="153"/>
        <end position="181"/>
    </location>
</feature>
<sequence>MPTAASLIEALQRRLRLAPRRAPGELPPGWQHWLDEMPARADAVTGATPEAVLAVLAQRPLAQPPARAAALNRWQAFATLWRQEWHPPAREERGLRWFAGSTSLLWHLIFGGLLIWLMYLQYFATRPPARGEDVTLVELIGDGTPQRPGGGPQQPSEQPSEQAAEPTPAQTQAPPQGAAAEPAPPQPDVPTPPAPELQAALPEVPQRDVPEPQLPPPTAEQPVMVSKALPDAPQEFVLPPTRRRVDDSVRVPQLEAAARPVPSQDVPAPVQPIARELPQREIAAPSLSARPREIALREVPAPTPAPALPSVNLPSRSISAPQLRSVTPSVRVADIPTPNPPAPAARSAAPASSSAPAAATPAPSKEPAFPASAADAAAALDAAASAPSAAARAPAATAGAGPKPTPAPGTWSSPKRGDDWGEAARNRPGGQPGQPSQAPGLYGSDGRVRLAETPGSASPGQPPGTITEEIKDLDRAGTWLRRKPNDYEPTTFDKYWRPNETLLAEWVRRSVQTVMIPIPGTSKRIRCSVVLLMAGGGCGINDPNLNDQPAEARPPPDVPFKPHLQEDNGSVRPPPGG</sequence>
<feature type="compositionally biased region" description="Low complexity" evidence="1">
    <location>
        <begin position="344"/>
        <end position="402"/>
    </location>
</feature>
<accession>A0ABU8D201</accession>
<keyword evidence="2" id="KW-0812">Transmembrane</keyword>
<feature type="compositionally biased region" description="Polar residues" evidence="1">
    <location>
        <begin position="312"/>
        <end position="328"/>
    </location>
</feature>
<feature type="compositionally biased region" description="Pro residues" evidence="1">
    <location>
        <begin position="182"/>
        <end position="195"/>
    </location>
</feature>
<dbReference type="EMBL" id="JBANDL010000002">
    <property type="protein sequence ID" value="MEI2455039.1"/>
    <property type="molecule type" value="Genomic_DNA"/>
</dbReference>
<organism evidence="3 4">
    <name type="scientific">Lysobacter firmicutimachus</name>
    <dbReference type="NCBI Taxonomy" id="1792846"/>
    <lineage>
        <taxon>Bacteria</taxon>
        <taxon>Pseudomonadati</taxon>
        <taxon>Pseudomonadota</taxon>
        <taxon>Gammaproteobacteria</taxon>
        <taxon>Lysobacterales</taxon>
        <taxon>Lysobacteraceae</taxon>
        <taxon>Lysobacter</taxon>
    </lineage>
</organism>